<dbReference type="Gene3D" id="3.30.1330.230">
    <property type="match status" value="1"/>
</dbReference>
<evidence type="ECO:0000313" key="2">
    <source>
        <dbReference type="EMBL" id="MBI4922736.1"/>
    </source>
</evidence>
<dbReference type="EMBL" id="JACRAF010000037">
    <property type="protein sequence ID" value="MBI4922736.1"/>
    <property type="molecule type" value="Genomic_DNA"/>
</dbReference>
<sequence length="361" mass="37455">MARQTGLDVVGVPCFSAIRPNAKTLAASQGKGIDDATAMVSAVMEAAEMAIAERLVPADWTGTAHTLEAMGATWFNPWRMLPFGETFDLDHTVSWVAGRGLISGRPVLVPRDAIRFDGEAPDLPGIALSSNGLASGNTRTEAEFHALCELIERDATALWSLLPIARQKSQAVAASSFEEATVDDLAGRVRRAGLRLQLFDLTSDIGVPTVMAMVGPEVSGSYFDVAAGTGTHPVPARAALRAITEAAQSRITAIAGGRDDIATADYELGPDGMAADLLLARPQAPPPLGLPSGGGLGSAMAFLIRGLAAAGIAEPVAVALGGDSFDISVVRALSDVLEDREANANWRPGPRAIAVLLDEAA</sequence>
<organism evidence="2 3">
    <name type="scientific">Devosia nanyangense</name>
    <dbReference type="NCBI Taxonomy" id="1228055"/>
    <lineage>
        <taxon>Bacteria</taxon>
        <taxon>Pseudomonadati</taxon>
        <taxon>Pseudomonadota</taxon>
        <taxon>Alphaproteobacteria</taxon>
        <taxon>Hyphomicrobiales</taxon>
        <taxon>Devosiaceae</taxon>
        <taxon>Devosia</taxon>
    </lineage>
</organism>
<dbReference type="Proteomes" id="UP000782610">
    <property type="component" value="Unassembled WGS sequence"/>
</dbReference>
<dbReference type="AlphaFoldDB" id="A0A933L5G1"/>
<reference evidence="2" key="1">
    <citation type="submission" date="2020-07" db="EMBL/GenBank/DDBJ databases">
        <title>Huge and variable diversity of episymbiotic CPR bacteria and DPANN archaea in groundwater ecosystems.</title>
        <authorList>
            <person name="He C.Y."/>
            <person name="Keren R."/>
            <person name="Whittaker M."/>
            <person name="Farag I.F."/>
            <person name="Doudna J."/>
            <person name="Cate J.H.D."/>
            <person name="Banfield J.F."/>
        </authorList>
    </citation>
    <scope>NUCLEOTIDE SEQUENCE</scope>
    <source>
        <strain evidence="2">NC_groundwater_1586_Pr3_B-0.1um_66_15</strain>
    </source>
</reference>
<dbReference type="PANTHER" id="PTHR37809">
    <property type="entry name" value="RIBOSOMAL PROTEIN S12 METHYLTHIOTRANSFERASE ACCESSORY FACTOR YCAO"/>
    <property type="match status" value="1"/>
</dbReference>
<dbReference type="PROSITE" id="PS51664">
    <property type="entry name" value="YCAO"/>
    <property type="match status" value="1"/>
</dbReference>
<dbReference type="NCBIfam" id="TIGR00702">
    <property type="entry name" value="YcaO-type kinase domain"/>
    <property type="match status" value="1"/>
</dbReference>
<accession>A0A933L5G1</accession>
<dbReference type="Pfam" id="PF02624">
    <property type="entry name" value="YcaO"/>
    <property type="match status" value="1"/>
</dbReference>
<proteinExistence type="predicted"/>
<name>A0A933L5G1_9HYPH</name>
<protein>
    <submittedName>
        <fullName evidence="2">YcaO-like family protein</fullName>
    </submittedName>
</protein>
<dbReference type="InterPro" id="IPR003776">
    <property type="entry name" value="YcaO-like_dom"/>
</dbReference>
<comment type="caution">
    <text evidence="2">The sequence shown here is derived from an EMBL/GenBank/DDBJ whole genome shotgun (WGS) entry which is preliminary data.</text>
</comment>
<evidence type="ECO:0000259" key="1">
    <source>
        <dbReference type="PROSITE" id="PS51664"/>
    </source>
</evidence>
<evidence type="ECO:0000313" key="3">
    <source>
        <dbReference type="Proteomes" id="UP000782610"/>
    </source>
</evidence>
<feature type="domain" description="YcaO" evidence="1">
    <location>
        <begin position="30"/>
        <end position="361"/>
    </location>
</feature>
<dbReference type="PANTHER" id="PTHR37809:SF1">
    <property type="entry name" value="RIBOSOMAL PROTEIN S12 METHYLTHIOTRANSFERASE ACCESSORY FACTOR YCAO"/>
    <property type="match status" value="1"/>
</dbReference>
<gene>
    <name evidence="2" type="ORF">HY834_13395</name>
</gene>